<organism evidence="1 2">
    <name type="scientific">Ramlibacter humi</name>
    <dbReference type="NCBI Taxonomy" id="2530451"/>
    <lineage>
        <taxon>Bacteria</taxon>
        <taxon>Pseudomonadati</taxon>
        <taxon>Pseudomonadota</taxon>
        <taxon>Betaproteobacteria</taxon>
        <taxon>Burkholderiales</taxon>
        <taxon>Comamonadaceae</taxon>
        <taxon>Ramlibacter</taxon>
    </lineage>
</organism>
<protein>
    <submittedName>
        <fullName evidence="1">Uncharacterized protein</fullName>
    </submittedName>
</protein>
<keyword evidence="2" id="KW-1185">Reference proteome</keyword>
<dbReference type="RefSeq" id="WP_135251366.1">
    <property type="nucleotide sequence ID" value="NZ_SMLK01000008.1"/>
</dbReference>
<comment type="caution">
    <text evidence="1">The sequence shown here is derived from an EMBL/GenBank/DDBJ whole genome shotgun (WGS) entry which is preliminary data.</text>
</comment>
<dbReference type="EMBL" id="SMLK01000008">
    <property type="protein sequence ID" value="TFY97167.1"/>
    <property type="molecule type" value="Genomic_DNA"/>
</dbReference>
<dbReference type="OrthoDB" id="8685558at2"/>
<sequence length="119" mass="12288">MQLDFLIFESSDDGAGTCSFEALASAVPARLPALIREVDAVLGWAAGDFGPPSAGASDGEWDFDLQAWSGDDAPLAITCDVQAARVSLLRVPDGRVTIALILTGSSAFGDAFSAAFTYA</sequence>
<reference evidence="1 2" key="1">
    <citation type="submission" date="2019-03" db="EMBL/GenBank/DDBJ databases">
        <title>Ramlibacter sp. 18x22-1, whole genome shotgun sequence.</title>
        <authorList>
            <person name="Zhang X."/>
            <person name="Feng G."/>
            <person name="Zhu H."/>
        </authorList>
    </citation>
    <scope>NUCLEOTIDE SEQUENCE [LARGE SCALE GENOMIC DNA]</scope>
    <source>
        <strain evidence="1 2">18x22-1</strain>
    </source>
</reference>
<proteinExistence type="predicted"/>
<accession>A0A4Z0BFU8</accession>
<dbReference type="Proteomes" id="UP000297839">
    <property type="component" value="Unassembled WGS sequence"/>
</dbReference>
<evidence type="ECO:0000313" key="2">
    <source>
        <dbReference type="Proteomes" id="UP000297839"/>
    </source>
</evidence>
<name>A0A4Z0BFU8_9BURK</name>
<dbReference type="AlphaFoldDB" id="A0A4Z0BFU8"/>
<evidence type="ECO:0000313" key="1">
    <source>
        <dbReference type="EMBL" id="TFY97167.1"/>
    </source>
</evidence>
<gene>
    <name evidence="1" type="ORF">EZ216_18990</name>
</gene>